<accession>A0A9Q0FQ87</accession>
<feature type="transmembrane region" description="Helical" evidence="7">
    <location>
        <begin position="408"/>
        <end position="426"/>
    </location>
</feature>
<reference evidence="9" key="2">
    <citation type="journal article" date="2023" name="Plants (Basel)">
        <title>Annotation of the Turnera subulata (Passifloraceae) Draft Genome Reveals the S-Locus Evolved after the Divergence of Turneroideae from Passifloroideae in a Stepwise Manner.</title>
        <authorList>
            <person name="Henning P.M."/>
            <person name="Roalson E.H."/>
            <person name="Mir W."/>
            <person name="McCubbin A.G."/>
            <person name="Shore J.S."/>
        </authorList>
    </citation>
    <scope>NUCLEOTIDE SEQUENCE</scope>
    <source>
        <strain evidence="9">F60SS</strain>
    </source>
</reference>
<evidence type="ECO:0000256" key="2">
    <source>
        <dbReference type="ARBA" id="ARBA00022475"/>
    </source>
</evidence>
<keyword evidence="2" id="KW-1003">Cell membrane</keyword>
<evidence type="ECO:0000313" key="10">
    <source>
        <dbReference type="Proteomes" id="UP001141552"/>
    </source>
</evidence>
<dbReference type="AlphaFoldDB" id="A0A9Q0FQ87"/>
<dbReference type="PANTHER" id="PTHR30509">
    <property type="entry name" value="P-HYDROXYBENZOIC ACID EFFLUX PUMP SUBUNIT-RELATED"/>
    <property type="match status" value="1"/>
</dbReference>
<evidence type="ECO:0000256" key="7">
    <source>
        <dbReference type="SAM" id="Phobius"/>
    </source>
</evidence>
<reference evidence="9" key="1">
    <citation type="submission" date="2022-02" db="EMBL/GenBank/DDBJ databases">
        <authorList>
            <person name="Henning P.M."/>
            <person name="McCubbin A.G."/>
            <person name="Shore J.S."/>
        </authorList>
    </citation>
    <scope>NUCLEOTIDE SEQUENCE</scope>
    <source>
        <strain evidence="9">F60SS</strain>
        <tissue evidence="9">Leaves</tissue>
    </source>
</reference>
<evidence type="ECO:0000256" key="3">
    <source>
        <dbReference type="ARBA" id="ARBA00022692"/>
    </source>
</evidence>
<feature type="transmembrane region" description="Helical" evidence="7">
    <location>
        <begin position="12"/>
        <end position="34"/>
    </location>
</feature>
<dbReference type="PANTHER" id="PTHR30509:SF9">
    <property type="entry name" value="MULTIDRUG RESISTANCE PROTEIN MDTO"/>
    <property type="match status" value="1"/>
</dbReference>
<feature type="domain" description="Integral membrane bound transporter" evidence="8">
    <location>
        <begin position="417"/>
        <end position="545"/>
    </location>
</feature>
<feature type="transmembrane region" description="Helical" evidence="7">
    <location>
        <begin position="499"/>
        <end position="516"/>
    </location>
</feature>
<feature type="transmembrane region" description="Helical" evidence="7">
    <location>
        <begin position="150"/>
        <end position="171"/>
    </location>
</feature>
<feature type="transmembrane region" description="Helical" evidence="7">
    <location>
        <begin position="120"/>
        <end position="138"/>
    </location>
</feature>
<feature type="coiled-coil region" evidence="6">
    <location>
        <begin position="582"/>
        <end position="609"/>
    </location>
</feature>
<dbReference type="InterPro" id="IPR049453">
    <property type="entry name" value="Memb_transporter_dom"/>
</dbReference>
<organism evidence="9 10">
    <name type="scientific">Turnera subulata</name>
    <dbReference type="NCBI Taxonomy" id="218843"/>
    <lineage>
        <taxon>Eukaryota</taxon>
        <taxon>Viridiplantae</taxon>
        <taxon>Streptophyta</taxon>
        <taxon>Embryophyta</taxon>
        <taxon>Tracheophyta</taxon>
        <taxon>Spermatophyta</taxon>
        <taxon>Magnoliopsida</taxon>
        <taxon>eudicotyledons</taxon>
        <taxon>Gunneridae</taxon>
        <taxon>Pentapetalae</taxon>
        <taxon>rosids</taxon>
        <taxon>fabids</taxon>
        <taxon>Malpighiales</taxon>
        <taxon>Passifloraceae</taxon>
        <taxon>Turnera</taxon>
    </lineage>
</organism>
<sequence>MEAATRARAEWQWCLATAFRTALACTIVGCITLYGPTELMQQITFPAFSYVTVILIVTDATLGDTLHGCWLALYATVQTVGPAILTLWLIGPARFTCATISLAVAIAAFVVVLPEGTHLIGKRIALGQIVLIYVTAYIHGEKTEPIMHPLHIAASTGVGVLACVLALLLPYPRLAYWEAKENVRLLTQNISERLKLYLKAFCTENHALASASVSQAKPLAITGSKLLQSVKIYQGSMKWERFPLKFLRSCNPNPGEGLQELEIPLRGMEMALTTTSSFPIRISNGEQSRTDGLVQLEEHISHKLKEIHSSFSCKDSLTVPESNAASITKSLQTLQTVPTSHQDLSPFFFLFCMKLLCKAPAAAKPPPSCGQAQEENQESPTLSDMDGFFRSIWNNAILNLSSKRLIPALRCSLSLGLAILFGLMFSKENGYWSGLPVAISLAAARQATFKVANVKAQGTVLGTVYGVFGCFVFERFLPIRFMSLLPWFIVTSFLRRSRMYGQAGGISAVIGAVIILGRKNFGPPSEFAIARIAETFIGLSCSIMVDLLLQPKRASSLAKSQLSKTFGTLSACIRSISLEGSRENLLDNQRRLKMDVNELTKLIGEAEAEPNFWFLPFHSVCYRKLQVSLSKMVDLLLFSAQAVEILQQVKFEASWKECVNKLEDDLLLFKETVASLAKCFEDVALLKSLTFLEKELESRSVSWDIEVGKSPNAKAFRISGEDDQAEKAMTSYLEHSKEAVDTLEGKDEEEKSQAVICLSGLGFCINNLIKETREIEKGFNELVQWENPSHHINLYEISCKIHALYN</sequence>
<keyword evidence="6" id="KW-0175">Coiled coil</keyword>
<evidence type="ECO:0000256" key="6">
    <source>
        <dbReference type="SAM" id="Coils"/>
    </source>
</evidence>
<keyword evidence="4 7" id="KW-1133">Transmembrane helix</keyword>
<name>A0A9Q0FQ87_9ROSI</name>
<keyword evidence="10" id="KW-1185">Reference proteome</keyword>
<keyword evidence="5 7" id="KW-0472">Membrane</keyword>
<feature type="transmembrane region" description="Helical" evidence="7">
    <location>
        <begin position="40"/>
        <end position="58"/>
    </location>
</feature>
<comment type="caution">
    <text evidence="9">The sequence shown here is derived from an EMBL/GenBank/DDBJ whole genome shotgun (WGS) entry which is preliminary data.</text>
</comment>
<keyword evidence="3 7" id="KW-0812">Transmembrane</keyword>
<evidence type="ECO:0000256" key="1">
    <source>
        <dbReference type="ARBA" id="ARBA00004651"/>
    </source>
</evidence>
<feature type="transmembrane region" description="Helical" evidence="7">
    <location>
        <begin position="459"/>
        <end position="478"/>
    </location>
</feature>
<feature type="transmembrane region" description="Helical" evidence="7">
    <location>
        <begin position="95"/>
        <end position="113"/>
    </location>
</feature>
<dbReference type="EMBL" id="JAKUCV010004695">
    <property type="protein sequence ID" value="KAJ4834456.1"/>
    <property type="molecule type" value="Genomic_DNA"/>
</dbReference>
<gene>
    <name evidence="9" type="ORF">Tsubulata_007909</name>
</gene>
<proteinExistence type="predicted"/>
<dbReference type="Pfam" id="PF13515">
    <property type="entry name" value="FUSC_2"/>
    <property type="match status" value="1"/>
</dbReference>
<evidence type="ECO:0000259" key="8">
    <source>
        <dbReference type="Pfam" id="PF13515"/>
    </source>
</evidence>
<dbReference type="GO" id="GO:0005886">
    <property type="term" value="C:plasma membrane"/>
    <property type="evidence" value="ECO:0007669"/>
    <property type="project" value="UniProtKB-SubCell"/>
</dbReference>
<protein>
    <recommendedName>
        <fullName evidence="8">Integral membrane bound transporter domain-containing protein</fullName>
    </recommendedName>
</protein>
<evidence type="ECO:0000313" key="9">
    <source>
        <dbReference type="EMBL" id="KAJ4834456.1"/>
    </source>
</evidence>
<evidence type="ECO:0000256" key="5">
    <source>
        <dbReference type="ARBA" id="ARBA00023136"/>
    </source>
</evidence>
<feature type="transmembrane region" description="Helical" evidence="7">
    <location>
        <begin position="70"/>
        <end position="89"/>
    </location>
</feature>
<evidence type="ECO:0000256" key="4">
    <source>
        <dbReference type="ARBA" id="ARBA00022989"/>
    </source>
</evidence>
<dbReference type="Proteomes" id="UP001141552">
    <property type="component" value="Unassembled WGS sequence"/>
</dbReference>
<comment type="subcellular location">
    <subcellularLocation>
        <location evidence="1">Cell membrane</location>
        <topology evidence="1">Multi-pass membrane protein</topology>
    </subcellularLocation>
</comment>
<feature type="transmembrane region" description="Helical" evidence="7">
    <location>
        <begin position="528"/>
        <end position="549"/>
    </location>
</feature>
<dbReference type="OrthoDB" id="68611at2759"/>